<name>A0A975GQS1_9BACT</name>
<dbReference type="Gene3D" id="3.40.50.2020">
    <property type="match status" value="1"/>
</dbReference>
<evidence type="ECO:0000256" key="8">
    <source>
        <dbReference type="ARBA" id="ARBA00022679"/>
    </source>
</evidence>
<dbReference type="CDD" id="cd06223">
    <property type="entry name" value="PRTases_typeI"/>
    <property type="match status" value="1"/>
</dbReference>
<evidence type="ECO:0000256" key="13">
    <source>
        <dbReference type="ARBA" id="ARBA00048811"/>
    </source>
</evidence>
<comment type="catalytic activity">
    <reaction evidence="13">
        <text>GMP + diphosphate = guanine + 5-phospho-alpha-D-ribose 1-diphosphate</text>
        <dbReference type="Rhea" id="RHEA:25424"/>
        <dbReference type="ChEBI" id="CHEBI:16235"/>
        <dbReference type="ChEBI" id="CHEBI:33019"/>
        <dbReference type="ChEBI" id="CHEBI:58017"/>
        <dbReference type="ChEBI" id="CHEBI:58115"/>
        <dbReference type="EC" id="2.4.2.8"/>
    </reaction>
    <physiologicalReaction direction="right-to-left" evidence="13">
        <dbReference type="Rhea" id="RHEA:25426"/>
    </physiologicalReaction>
</comment>
<dbReference type="GO" id="GO:0005829">
    <property type="term" value="C:cytosol"/>
    <property type="evidence" value="ECO:0007669"/>
    <property type="project" value="TreeGrafter"/>
</dbReference>
<dbReference type="GO" id="GO:0006178">
    <property type="term" value="P:guanine salvage"/>
    <property type="evidence" value="ECO:0007669"/>
    <property type="project" value="TreeGrafter"/>
</dbReference>
<dbReference type="NCBIfam" id="TIGR01203">
    <property type="entry name" value="HGPRTase"/>
    <property type="match status" value="1"/>
</dbReference>
<keyword evidence="18" id="KW-1185">Reference proteome</keyword>
<organism evidence="17 18">
    <name type="scientific">Desulfonema magnum</name>
    <dbReference type="NCBI Taxonomy" id="45655"/>
    <lineage>
        <taxon>Bacteria</taxon>
        <taxon>Pseudomonadati</taxon>
        <taxon>Thermodesulfobacteriota</taxon>
        <taxon>Desulfobacteria</taxon>
        <taxon>Desulfobacterales</taxon>
        <taxon>Desulfococcaceae</taxon>
        <taxon>Desulfonema</taxon>
    </lineage>
</organism>
<gene>
    <name evidence="17" type="primary">hpt</name>
    <name evidence="17" type="ORF">dnm_062550</name>
</gene>
<sequence length="172" mass="19290">MPELTPFLTKDDIDKKVAEIARKISSDYQGRELVLIGILKGAFIFMSDLVRHLTVPVQVDFIRAASYGSETSSSGTITITKEIETDVKNKHVLIIEDIIDTGLTIGYLIDHLKSFGPKSVRVCALLDKKERRSTNVSVDYVCYTVENGFLVGYGLDYAENYRNLPGIYHLKL</sequence>
<keyword evidence="8 15" id="KW-0808">Transferase</keyword>
<feature type="domain" description="Phosphoribosyltransferase" evidence="16">
    <location>
        <begin position="13"/>
        <end position="157"/>
    </location>
</feature>
<dbReference type="InterPro" id="IPR000836">
    <property type="entry name" value="PRTase_dom"/>
</dbReference>
<comment type="catalytic activity">
    <reaction evidence="14">
        <text>IMP + diphosphate = hypoxanthine + 5-phospho-alpha-D-ribose 1-diphosphate</text>
        <dbReference type="Rhea" id="RHEA:17973"/>
        <dbReference type="ChEBI" id="CHEBI:17368"/>
        <dbReference type="ChEBI" id="CHEBI:33019"/>
        <dbReference type="ChEBI" id="CHEBI:58017"/>
        <dbReference type="ChEBI" id="CHEBI:58053"/>
        <dbReference type="EC" id="2.4.2.8"/>
    </reaction>
    <physiologicalReaction direction="right-to-left" evidence="14">
        <dbReference type="Rhea" id="RHEA:17975"/>
    </physiologicalReaction>
</comment>
<dbReference type="InterPro" id="IPR005904">
    <property type="entry name" value="Hxn_phspho_trans"/>
</dbReference>
<keyword evidence="9 15" id="KW-0479">Metal-binding</keyword>
<dbReference type="GO" id="GO:0032263">
    <property type="term" value="P:GMP salvage"/>
    <property type="evidence" value="ECO:0007669"/>
    <property type="project" value="TreeGrafter"/>
</dbReference>
<dbReference type="GO" id="GO:0004422">
    <property type="term" value="F:hypoxanthine phosphoribosyltransferase activity"/>
    <property type="evidence" value="ECO:0007669"/>
    <property type="project" value="InterPro"/>
</dbReference>
<comment type="pathway">
    <text evidence="3 15">Purine metabolism; IMP biosynthesis via salvage pathway; IMP from hypoxanthine: step 1/1.</text>
</comment>
<evidence type="ECO:0000256" key="2">
    <source>
        <dbReference type="ARBA" id="ARBA00004496"/>
    </source>
</evidence>
<dbReference type="PANTHER" id="PTHR43340">
    <property type="entry name" value="HYPOXANTHINE-GUANINE PHOSPHORIBOSYLTRANSFERASE"/>
    <property type="match status" value="1"/>
</dbReference>
<keyword evidence="6 15" id="KW-0963">Cytoplasm</keyword>
<evidence type="ECO:0000256" key="3">
    <source>
        <dbReference type="ARBA" id="ARBA00004669"/>
    </source>
</evidence>
<accession>A0A975GQS1</accession>
<keyword evidence="7 15" id="KW-0328">Glycosyltransferase</keyword>
<dbReference type="GO" id="GO:0052657">
    <property type="term" value="F:guanine phosphoribosyltransferase activity"/>
    <property type="evidence" value="ECO:0007669"/>
    <property type="project" value="UniProtKB-ARBA"/>
</dbReference>
<dbReference type="RefSeq" id="WP_207678505.1">
    <property type="nucleotide sequence ID" value="NZ_CP061800.1"/>
</dbReference>
<dbReference type="InterPro" id="IPR050408">
    <property type="entry name" value="HGPRT"/>
</dbReference>
<dbReference type="EMBL" id="CP061800">
    <property type="protein sequence ID" value="QTA90194.1"/>
    <property type="molecule type" value="Genomic_DNA"/>
</dbReference>
<evidence type="ECO:0000256" key="10">
    <source>
        <dbReference type="ARBA" id="ARBA00022726"/>
    </source>
</evidence>
<evidence type="ECO:0000256" key="15">
    <source>
        <dbReference type="RuleBase" id="RU364099"/>
    </source>
</evidence>
<evidence type="ECO:0000256" key="12">
    <source>
        <dbReference type="ARBA" id="ARBA00022842"/>
    </source>
</evidence>
<dbReference type="GO" id="GO:0046100">
    <property type="term" value="P:hypoxanthine metabolic process"/>
    <property type="evidence" value="ECO:0007669"/>
    <property type="project" value="TreeGrafter"/>
</dbReference>
<comment type="cofactor">
    <cofactor evidence="1 15">
        <name>Mg(2+)</name>
        <dbReference type="ChEBI" id="CHEBI:18420"/>
    </cofactor>
</comment>
<keyword evidence="10 15" id="KW-0660">Purine salvage</keyword>
<reference evidence="17" key="1">
    <citation type="journal article" date="2021" name="Microb. Physiol.">
        <title>Proteogenomic Insights into the Physiology of Marine, Sulfate-Reducing, Filamentous Desulfonema limicola and Desulfonema magnum.</title>
        <authorList>
            <person name="Schnaars V."/>
            <person name="Wohlbrand L."/>
            <person name="Scheve S."/>
            <person name="Hinrichs C."/>
            <person name="Reinhardt R."/>
            <person name="Rabus R."/>
        </authorList>
    </citation>
    <scope>NUCLEOTIDE SEQUENCE</scope>
    <source>
        <strain evidence="17">4be13</strain>
    </source>
</reference>
<dbReference type="GO" id="GO:0032264">
    <property type="term" value="P:IMP salvage"/>
    <property type="evidence" value="ECO:0007669"/>
    <property type="project" value="TreeGrafter"/>
</dbReference>
<evidence type="ECO:0000259" key="16">
    <source>
        <dbReference type="Pfam" id="PF00156"/>
    </source>
</evidence>
<dbReference type="InterPro" id="IPR029057">
    <property type="entry name" value="PRTase-like"/>
</dbReference>
<keyword evidence="12 15" id="KW-0460">Magnesium</keyword>
<comment type="subcellular location">
    <subcellularLocation>
        <location evidence="2 15">Cytoplasm</location>
    </subcellularLocation>
</comment>
<dbReference type="KEGG" id="dmm:dnm_062550"/>
<protein>
    <recommendedName>
        <fullName evidence="5 15">Hypoxanthine phosphoribosyltransferase</fullName>
        <ecNumber evidence="5 15">2.4.2.8</ecNumber>
    </recommendedName>
</protein>
<evidence type="ECO:0000256" key="9">
    <source>
        <dbReference type="ARBA" id="ARBA00022723"/>
    </source>
</evidence>
<dbReference type="EC" id="2.4.2.8" evidence="5 15"/>
<evidence type="ECO:0000256" key="6">
    <source>
        <dbReference type="ARBA" id="ARBA00022490"/>
    </source>
</evidence>
<dbReference type="GO" id="GO:0000287">
    <property type="term" value="F:magnesium ion binding"/>
    <property type="evidence" value="ECO:0007669"/>
    <property type="project" value="TreeGrafter"/>
</dbReference>
<evidence type="ECO:0000313" key="18">
    <source>
        <dbReference type="Proteomes" id="UP000663722"/>
    </source>
</evidence>
<evidence type="ECO:0000256" key="14">
    <source>
        <dbReference type="ARBA" id="ARBA00049402"/>
    </source>
</evidence>
<evidence type="ECO:0000256" key="1">
    <source>
        <dbReference type="ARBA" id="ARBA00001946"/>
    </source>
</evidence>
<evidence type="ECO:0000256" key="11">
    <source>
        <dbReference type="ARBA" id="ARBA00022741"/>
    </source>
</evidence>
<evidence type="ECO:0000256" key="4">
    <source>
        <dbReference type="ARBA" id="ARBA00008391"/>
    </source>
</evidence>
<dbReference type="SUPFAM" id="SSF53271">
    <property type="entry name" value="PRTase-like"/>
    <property type="match status" value="1"/>
</dbReference>
<evidence type="ECO:0000313" key="17">
    <source>
        <dbReference type="EMBL" id="QTA90194.1"/>
    </source>
</evidence>
<dbReference type="FunFam" id="3.40.50.2020:FF:000006">
    <property type="entry name" value="Hypoxanthine phosphoribosyltransferase"/>
    <property type="match status" value="1"/>
</dbReference>
<evidence type="ECO:0000256" key="7">
    <source>
        <dbReference type="ARBA" id="ARBA00022676"/>
    </source>
</evidence>
<dbReference type="Pfam" id="PF00156">
    <property type="entry name" value="Pribosyltran"/>
    <property type="match status" value="1"/>
</dbReference>
<keyword evidence="11 15" id="KW-0547">Nucleotide-binding</keyword>
<dbReference type="AlphaFoldDB" id="A0A975GQS1"/>
<comment type="similarity">
    <text evidence="4 15">Belongs to the purine/pyrimidine phosphoribosyltransferase family.</text>
</comment>
<dbReference type="Proteomes" id="UP000663722">
    <property type="component" value="Chromosome"/>
</dbReference>
<evidence type="ECO:0000256" key="5">
    <source>
        <dbReference type="ARBA" id="ARBA00011895"/>
    </source>
</evidence>
<proteinExistence type="inferred from homology"/>
<dbReference type="GO" id="GO:0000166">
    <property type="term" value="F:nucleotide binding"/>
    <property type="evidence" value="ECO:0007669"/>
    <property type="project" value="UniProtKB-KW"/>
</dbReference>
<dbReference type="PANTHER" id="PTHR43340:SF1">
    <property type="entry name" value="HYPOXANTHINE PHOSPHORIBOSYLTRANSFERASE"/>
    <property type="match status" value="1"/>
</dbReference>
<dbReference type="GO" id="GO:0006166">
    <property type="term" value="P:purine ribonucleoside salvage"/>
    <property type="evidence" value="ECO:0007669"/>
    <property type="project" value="UniProtKB-KW"/>
</dbReference>